<comment type="caution">
    <text evidence="4">The sequence shown here is derived from an EMBL/GenBank/DDBJ whole genome shotgun (WGS) entry which is preliminary data.</text>
</comment>
<dbReference type="Pfam" id="PF02525">
    <property type="entry name" value="Flavodoxin_2"/>
    <property type="match status" value="1"/>
</dbReference>
<dbReference type="Gene3D" id="3.40.50.360">
    <property type="match status" value="1"/>
</dbReference>
<gene>
    <name evidence="4" type="ORF">J7302_15330</name>
</gene>
<evidence type="ECO:0000313" key="5">
    <source>
        <dbReference type="Proteomes" id="UP001519667"/>
    </source>
</evidence>
<dbReference type="Proteomes" id="UP001519667">
    <property type="component" value="Unassembled WGS sequence"/>
</dbReference>
<protein>
    <submittedName>
        <fullName evidence="4">NAD(P)H-dependent oxidoreductase</fullName>
    </submittedName>
</protein>
<keyword evidence="5" id="KW-1185">Reference proteome</keyword>
<dbReference type="InterPro" id="IPR003680">
    <property type="entry name" value="Flavodoxin_fold"/>
</dbReference>
<sequence>MADGAKHGATPLEGDGKRILMILGTPKGGSLCHALSEAYAQGARSEGHVVRMLKLGELEFDPVLREGYDRSQNLEPDLLEAQRQIHWAEHLVFIYPVWWGGLPALLKGFFDRVFLPGFAFRYRGQSSQAWDKLLSGRTADLLVTLDTPPWYFRWIYGAPAHRQMVRTILGFCGIKTRRLTEFSPVRPSSEEQRQTWLRKAETLGTRC</sequence>
<reference evidence="4 5" key="1">
    <citation type="submission" date="2021-04" db="EMBL/GenBank/DDBJ databases">
        <title>Pseudomonas boanensis sp. nov., a bacterium isolated from river water used for household purposes in Boane District, Mozambique.</title>
        <authorList>
            <person name="Nicklasson M."/>
            <person name="Martin-Rodriguez A.J."/>
            <person name="Thorell K."/>
            <person name="Neves L."/>
            <person name="Mussagy A."/>
            <person name="Rydberg H.A."/>
            <person name="Hernroth B."/>
            <person name="Svensson-Stadler L."/>
            <person name="Sjoling A."/>
        </authorList>
    </citation>
    <scope>NUCLEOTIDE SEQUENCE [LARGE SCALE GENOMIC DNA]</scope>
    <source>
        <strain evidence="4 5">DB1</strain>
    </source>
</reference>
<evidence type="ECO:0000256" key="1">
    <source>
        <dbReference type="ARBA" id="ARBA00006252"/>
    </source>
</evidence>
<dbReference type="RefSeq" id="WP_215376354.1">
    <property type="nucleotide sequence ID" value="NZ_CP113889.1"/>
</dbReference>
<dbReference type="PANTHER" id="PTHR10204:SF34">
    <property type="entry name" value="NAD(P)H DEHYDROGENASE [QUINONE] 1 ISOFORM 1"/>
    <property type="match status" value="1"/>
</dbReference>
<evidence type="ECO:0000259" key="3">
    <source>
        <dbReference type="Pfam" id="PF02525"/>
    </source>
</evidence>
<organism evidence="4 5">
    <name type="scientific">Metapseudomonas boanensis</name>
    <dbReference type="NCBI Taxonomy" id="2822138"/>
    <lineage>
        <taxon>Bacteria</taxon>
        <taxon>Pseudomonadati</taxon>
        <taxon>Pseudomonadota</taxon>
        <taxon>Gammaproteobacteria</taxon>
        <taxon>Pseudomonadales</taxon>
        <taxon>Pseudomonadaceae</taxon>
        <taxon>Metapseudomonas</taxon>
    </lineage>
</organism>
<dbReference type="EMBL" id="JAGTIS010000008">
    <property type="protein sequence ID" value="MBT8767487.1"/>
    <property type="molecule type" value="Genomic_DNA"/>
</dbReference>
<proteinExistence type="inferred from homology"/>
<comment type="similarity">
    <text evidence="1">Belongs to the NAD(P)H dehydrogenase (quinone) family.</text>
</comment>
<feature type="domain" description="Flavodoxin-like fold" evidence="3">
    <location>
        <begin position="17"/>
        <end position="199"/>
    </location>
</feature>
<evidence type="ECO:0000313" key="4">
    <source>
        <dbReference type="EMBL" id="MBT8767487.1"/>
    </source>
</evidence>
<dbReference type="InterPro" id="IPR029039">
    <property type="entry name" value="Flavoprotein-like_sf"/>
</dbReference>
<accession>A0ABS5XIH8</accession>
<keyword evidence="2" id="KW-0560">Oxidoreductase</keyword>
<name>A0ABS5XIH8_9GAMM</name>
<dbReference type="SUPFAM" id="SSF52218">
    <property type="entry name" value="Flavoproteins"/>
    <property type="match status" value="1"/>
</dbReference>
<dbReference type="InterPro" id="IPR051545">
    <property type="entry name" value="NAD(P)H_dehydrogenase_qn"/>
</dbReference>
<dbReference type="PANTHER" id="PTHR10204">
    <property type="entry name" value="NAD P H OXIDOREDUCTASE-RELATED"/>
    <property type="match status" value="1"/>
</dbReference>
<evidence type="ECO:0000256" key="2">
    <source>
        <dbReference type="ARBA" id="ARBA00023002"/>
    </source>
</evidence>